<dbReference type="Pfam" id="PF00144">
    <property type="entry name" value="Beta-lactamase"/>
    <property type="match status" value="1"/>
</dbReference>
<dbReference type="PANTHER" id="PTHR46825">
    <property type="entry name" value="D-ALANYL-D-ALANINE-CARBOXYPEPTIDASE/ENDOPEPTIDASE AMPH"/>
    <property type="match status" value="1"/>
</dbReference>
<dbReference type="Gene3D" id="3.40.710.10">
    <property type="entry name" value="DD-peptidase/beta-lactamase superfamily"/>
    <property type="match status" value="1"/>
</dbReference>
<evidence type="ECO:0000313" key="3">
    <source>
        <dbReference type="Proteomes" id="UP000181942"/>
    </source>
</evidence>
<dbReference type="EMBL" id="FONR01000011">
    <property type="protein sequence ID" value="SFF74055.1"/>
    <property type="molecule type" value="Genomic_DNA"/>
</dbReference>
<evidence type="ECO:0000259" key="1">
    <source>
        <dbReference type="Pfam" id="PF00144"/>
    </source>
</evidence>
<dbReference type="InterPro" id="IPR012338">
    <property type="entry name" value="Beta-lactam/transpept-like"/>
</dbReference>
<accession>A0A1I2L4C0</accession>
<reference evidence="2 3" key="1">
    <citation type="submission" date="2016-10" db="EMBL/GenBank/DDBJ databases">
        <authorList>
            <person name="de Groot N.N."/>
        </authorList>
    </citation>
    <scope>NUCLEOTIDE SEQUENCE [LARGE SCALE GENOMIC DNA]</scope>
    <source>
        <strain evidence="2 3">OK461</strain>
    </source>
</reference>
<name>A0A1I2L4C0_9ACTN</name>
<dbReference type="PANTHER" id="PTHR46825:SF9">
    <property type="entry name" value="BETA-LACTAMASE-RELATED DOMAIN-CONTAINING PROTEIN"/>
    <property type="match status" value="1"/>
</dbReference>
<gene>
    <name evidence="2" type="ORF">SAMN02787118_111217</name>
</gene>
<protein>
    <submittedName>
        <fullName evidence="2">CubicO group peptidase, beta-lactamase class C family</fullName>
    </submittedName>
</protein>
<evidence type="ECO:0000313" key="2">
    <source>
        <dbReference type="EMBL" id="SFF74055.1"/>
    </source>
</evidence>
<dbReference type="InterPro" id="IPR001466">
    <property type="entry name" value="Beta-lactam-related"/>
</dbReference>
<proteinExistence type="predicted"/>
<dbReference type="Proteomes" id="UP000181942">
    <property type="component" value="Unassembled WGS sequence"/>
</dbReference>
<dbReference type="AlphaFoldDB" id="A0A1I2L4C0"/>
<feature type="domain" description="Beta-lactamase-related" evidence="1">
    <location>
        <begin position="34"/>
        <end position="294"/>
    </location>
</feature>
<dbReference type="SUPFAM" id="SSF56601">
    <property type="entry name" value="beta-lactamase/transpeptidase-like"/>
    <property type="match status" value="1"/>
</dbReference>
<organism evidence="2 3">
    <name type="scientific">Streptomyces mirabilis</name>
    <dbReference type="NCBI Taxonomy" id="68239"/>
    <lineage>
        <taxon>Bacteria</taxon>
        <taxon>Bacillati</taxon>
        <taxon>Actinomycetota</taxon>
        <taxon>Actinomycetes</taxon>
        <taxon>Kitasatosporales</taxon>
        <taxon>Streptomycetaceae</taxon>
        <taxon>Streptomyces</taxon>
    </lineage>
</organism>
<dbReference type="InterPro" id="IPR050491">
    <property type="entry name" value="AmpC-like"/>
</dbReference>
<sequence length="323" mass="34827">MNLRELLDKQDFYDAPTVIAGLSATRVRSVATRGAVRVSPDSCLRIASLTKVFTCTALVKTMRDNSIPLGTPVIELLPDFAPDWRADVRLTVEQILGQVSGLRESVDSTALAPLGDGPHALQEAAQLVVGTGNEHAPGTRWSYYNGNYILAGAVLAAVSGTSYERALEKTLLGPWSLSRTSFAAPRDATTGWDGPTELPLLGYPRSRRPSGGLWSSVPDLLALGEGLLADRALLDEIRRPRTTPDDPVVYGLGWAVGPSDQMYLNGRLPGYRAAMLLIPDKDYVSVVVTNQQHALRATARVLSDMQQSLTDDDLATAIDRFAA</sequence>